<dbReference type="InterPro" id="IPR024867">
    <property type="entry name" value="NFRKB"/>
</dbReference>
<evidence type="ECO:0000256" key="3">
    <source>
        <dbReference type="SAM" id="MobiDB-lite"/>
    </source>
</evidence>
<feature type="region of interest" description="Disordered" evidence="3">
    <location>
        <begin position="1170"/>
        <end position="1241"/>
    </location>
</feature>
<gene>
    <name evidence="5" type="ORF">QYE76_008982</name>
</gene>
<accession>A0AAD8X1H3</accession>
<feature type="compositionally biased region" description="Basic and acidic residues" evidence="3">
    <location>
        <begin position="828"/>
        <end position="843"/>
    </location>
</feature>
<feature type="compositionally biased region" description="Basic and acidic residues" evidence="3">
    <location>
        <begin position="633"/>
        <end position="649"/>
    </location>
</feature>
<dbReference type="InterPro" id="IPR057748">
    <property type="entry name" value="NFRKB_WH_2"/>
</dbReference>
<dbReference type="Proteomes" id="UP001231189">
    <property type="component" value="Unassembled WGS sequence"/>
</dbReference>
<feature type="compositionally biased region" description="Polar residues" evidence="3">
    <location>
        <begin position="844"/>
        <end position="859"/>
    </location>
</feature>
<feature type="region of interest" description="Disordered" evidence="3">
    <location>
        <begin position="427"/>
        <end position="595"/>
    </location>
</feature>
<feature type="compositionally biased region" description="Acidic residues" evidence="3">
    <location>
        <begin position="18"/>
        <end position="29"/>
    </location>
</feature>
<feature type="compositionally biased region" description="Polar residues" evidence="3">
    <location>
        <begin position="467"/>
        <end position="478"/>
    </location>
</feature>
<keyword evidence="6" id="KW-1185">Reference proteome</keyword>
<evidence type="ECO:0000313" key="6">
    <source>
        <dbReference type="Proteomes" id="UP001231189"/>
    </source>
</evidence>
<feature type="region of interest" description="Disordered" evidence="3">
    <location>
        <begin position="1"/>
        <end position="71"/>
    </location>
</feature>
<evidence type="ECO:0000259" key="4">
    <source>
        <dbReference type="PROSITE" id="PS51916"/>
    </source>
</evidence>
<proteinExistence type="predicted"/>
<keyword evidence="2" id="KW-0539">Nucleus</keyword>
<feature type="region of interest" description="Disordered" evidence="3">
    <location>
        <begin position="612"/>
        <end position="731"/>
    </location>
</feature>
<organism evidence="5 6">
    <name type="scientific">Lolium multiflorum</name>
    <name type="common">Italian ryegrass</name>
    <name type="synonym">Lolium perenne subsp. multiflorum</name>
    <dbReference type="NCBI Taxonomy" id="4521"/>
    <lineage>
        <taxon>Eukaryota</taxon>
        <taxon>Viridiplantae</taxon>
        <taxon>Streptophyta</taxon>
        <taxon>Embryophyta</taxon>
        <taxon>Tracheophyta</taxon>
        <taxon>Spermatophyta</taxon>
        <taxon>Magnoliopsida</taxon>
        <taxon>Liliopsida</taxon>
        <taxon>Poales</taxon>
        <taxon>Poaceae</taxon>
        <taxon>BOP clade</taxon>
        <taxon>Pooideae</taxon>
        <taxon>Poodae</taxon>
        <taxon>Poeae</taxon>
        <taxon>Poeae Chloroplast Group 2 (Poeae type)</taxon>
        <taxon>Loliodinae</taxon>
        <taxon>Loliinae</taxon>
        <taxon>Lolium</taxon>
    </lineage>
</organism>
<evidence type="ECO:0000256" key="2">
    <source>
        <dbReference type="ARBA" id="ARBA00023242"/>
    </source>
</evidence>
<comment type="subcellular location">
    <subcellularLocation>
        <location evidence="1">Nucleus</location>
    </subcellularLocation>
</comment>
<feature type="region of interest" description="Disordered" evidence="3">
    <location>
        <begin position="237"/>
        <end position="274"/>
    </location>
</feature>
<feature type="domain" description="DEUBAD" evidence="4">
    <location>
        <begin position="95"/>
        <end position="208"/>
    </location>
</feature>
<feature type="compositionally biased region" description="Basic and acidic residues" evidence="3">
    <location>
        <begin position="38"/>
        <end position="58"/>
    </location>
</feature>
<dbReference type="PANTHER" id="PTHR13052:SF0">
    <property type="entry name" value="DNA-BINDING PROTEIN-LIKE"/>
    <property type="match status" value="1"/>
</dbReference>
<evidence type="ECO:0000313" key="5">
    <source>
        <dbReference type="EMBL" id="KAK1692285.1"/>
    </source>
</evidence>
<evidence type="ECO:0000256" key="1">
    <source>
        <dbReference type="ARBA" id="ARBA00004123"/>
    </source>
</evidence>
<comment type="caution">
    <text evidence="5">The sequence shown here is derived from an EMBL/GenBank/DDBJ whole genome shotgun (WGS) entry which is preliminary data.</text>
</comment>
<feature type="compositionally biased region" description="Polar residues" evidence="3">
    <location>
        <begin position="866"/>
        <end position="878"/>
    </location>
</feature>
<dbReference type="PANTHER" id="PTHR13052">
    <property type="entry name" value="NFRKB-RELATED"/>
    <property type="match status" value="1"/>
</dbReference>
<dbReference type="PROSITE" id="PS51916">
    <property type="entry name" value="DEUBAD"/>
    <property type="match status" value="1"/>
</dbReference>
<sequence>MAIVNFSGARVHRPDGAGGEDDATEDEDERSPATASHDSSDPDSRFSADADAAAHDNDPAEEDDSGMGSDELELTQLGDAGAEMSQVGDQSFPVPLDLLDLPSLAPILSLDAWNTLLSDADRLQLASLLPDLDRDAFARTLVELLSGASFHFGSPLAALLDRLKGGLCDPRVVLYRRGARFAERRKHYYRLQGYHNAMVRGLWEARDCWKGCQGFGLNERIRALDAMKAKKKQKAARAVSETDSEAEQFVARPKTDKKKAGKERSKGLLRLGGGSKGLGGEEYSGGGAGRDFSDLSRQDNAYGYDTGVMHRGGKVRRSVDGLDSEDLGGYDRDLPRVRSQKPLVKPVKKKEFATAYDTNPYAKSYRDNHTGSYYHGRNAAGNQAVTLATSFEPPYSEAARNAKYAERDRIYGGNSFLSNKALKGDEMDWPAGSPADSLNDWQRGQPAAGDYRSRVPQVGHGGKVKSFRNTEQQMNGAHSGSDPRDRVSQGKIKVKPSSSQHVRIGQKDSRSRAAYVQSEETESDSSEQLEDGADMNPAEQQPELRYSELHRPAYGAKKSNKHGKTARTNYPAAPAEFEPYHTQGRGGQRGKIAEPDYLRDVHVEVAEQISEVMRPPAARSERKRKGVSNLDMHGYDNSELHDSNEKANEPFRSPESTRLASRAGYEVQDSNGDFDGSERVNVPLASCSSGSKRQKGRVEVTSLDEHGDYSPSDPKAVEISGSLKKKSKKKTDTITDATTVAEPAPVVPEVIVVPVEPEKPKKKYVPITPTIHTGFSFSVVHLLTAVKKAMVTPAEDTPVAPMVTPTEAPPVAAMVTPTEVPPAAAKQPDGEESRKWFNSEEPSKTPQEPTVTEQAQQANEVGDTSAAEQTAPSNSPAVTVQELVNRIKTNPGDPNILETQEPLQDLVRGVLKILSSRTAPLGAKGWKSLVSYDKSNKSWFWVGPLPSGTSYSDPNEETSAEAWGIPHKMLVKLVDAFANWLKSGQETLKQIGSMPPPPAPNPANLDLKERFKDLRAQKSLNTISPSSDEARAYFQREEFLRYSIPDRAFCYTAADGEKSIVAPLRRGGGKPTAKARGHPMLLPDRPPHVTILCLVRDAASRLPGRTGTRADVCTLLKDSQYLNHAESNKEPAVNQVVSGALDRLHYERDPCVLYDNDKKLWTYLHRGREEEDFEDDGTSSTKKWKRPRKDSLDPSEAGAGNDDLEDDGTPNAKKQKKDDAEPTASGEDKDGADLIILDPSNGGLEGDFDLDVILSSTNNDETGKPDIGISRPSIGATAGNTANDNSARIPEQFYSMALPVDSTNKEFNNA</sequence>
<dbReference type="CDD" id="cd21865">
    <property type="entry name" value="DEUBAD_NFRKB"/>
    <property type="match status" value="1"/>
</dbReference>
<protein>
    <recommendedName>
        <fullName evidence="4">DEUBAD domain-containing protein</fullName>
    </recommendedName>
</protein>
<feature type="compositionally biased region" description="Acidic residues" evidence="3">
    <location>
        <begin position="519"/>
        <end position="533"/>
    </location>
</feature>
<reference evidence="5" key="1">
    <citation type="submission" date="2023-07" db="EMBL/GenBank/DDBJ databases">
        <title>A chromosome-level genome assembly of Lolium multiflorum.</title>
        <authorList>
            <person name="Chen Y."/>
            <person name="Copetti D."/>
            <person name="Kolliker R."/>
            <person name="Studer B."/>
        </authorList>
    </citation>
    <scope>NUCLEOTIDE SEQUENCE</scope>
    <source>
        <strain evidence="5">02402/16</strain>
        <tissue evidence="5">Leaf</tissue>
    </source>
</reference>
<feature type="compositionally biased region" description="Acidic residues" evidence="3">
    <location>
        <begin position="59"/>
        <end position="71"/>
    </location>
</feature>
<dbReference type="InterPro" id="IPR044867">
    <property type="entry name" value="DEUBAD_dom"/>
</dbReference>
<name>A0AAD8X1H3_LOLMU</name>
<feature type="compositionally biased region" description="Basic and acidic residues" evidence="3">
    <location>
        <begin position="1216"/>
        <end position="1232"/>
    </location>
</feature>
<feature type="region of interest" description="Disordered" evidence="3">
    <location>
        <begin position="1257"/>
        <end position="1285"/>
    </location>
</feature>
<dbReference type="GO" id="GO:0031011">
    <property type="term" value="C:Ino80 complex"/>
    <property type="evidence" value="ECO:0007669"/>
    <property type="project" value="InterPro"/>
</dbReference>
<dbReference type="Pfam" id="PF25793">
    <property type="entry name" value="WHD_2nd_NFRKB"/>
    <property type="match status" value="1"/>
</dbReference>
<dbReference type="EMBL" id="JAUUTY010000001">
    <property type="protein sequence ID" value="KAK1692285.1"/>
    <property type="molecule type" value="Genomic_DNA"/>
</dbReference>
<feature type="region of interest" description="Disordered" evidence="3">
    <location>
        <begin position="820"/>
        <end position="878"/>
    </location>
</feature>